<sequence>MNHLIARAYLAAPAIGCLLAISLFSCHNPDERNVPVQDHVVSEHDYIQAFLAMDTLPTPKRLEQIRLMLKEFDSTEYAGNPYYNYLQGYILQLESKPDSALIYYRNMKPDSLSALFILKEYSILSSTTNEAIIADSELMATVLDMIANAEKNDNPFTYKLYDLLARFYYRNQNGEKAAAYTHLYYKNHPFKDQITVRQRYHALLFILAVRDTDTKAMRVHLDSCRKLALLINDSLTLMRTYEGESQLQVLTGHYAEAVYGYRRYFQYLKRKGLLDIVAFNNMAKIVLDNNEPDSAIHYFREAIRWAKENVPTADLLGVYGGLNETYWSMGDCQNAHIALDSVLQIYARNTEAIQATKIEQIHTRYETEKKDQAIASLQTTNALNEKIITQQRWIFAAAGLLLLIVLLFMYNLYRRRLLTEKNENLLLENKRMALEQKTRQMQLNPHFIYNAIANLQGLIGGGKKQEANAYLVSFSQLMRNVLELNRHEMISLEDEITSLKNYIELQQMRFANMFDYRIDVQDLDTEAIMIPPMLLQPFVENAIEHGFKNIGYKGQLQISFRMEAQQLYIGIGDNGVGIEEQVKTLSGKTSLSRIITQERLDILFNATHRKAWFETRPNAAWGGKGTEVNISIPVPAA</sequence>
<feature type="transmembrane region" description="Helical" evidence="1">
    <location>
        <begin position="393"/>
        <end position="413"/>
    </location>
</feature>
<keyword evidence="3" id="KW-0418">Kinase</keyword>
<dbReference type="Gene3D" id="1.25.40.10">
    <property type="entry name" value="Tetratricopeptide repeat domain"/>
    <property type="match status" value="1"/>
</dbReference>
<evidence type="ECO:0000259" key="2">
    <source>
        <dbReference type="Pfam" id="PF06580"/>
    </source>
</evidence>
<dbReference type="GO" id="GO:0000155">
    <property type="term" value="F:phosphorelay sensor kinase activity"/>
    <property type="evidence" value="ECO:0007669"/>
    <property type="project" value="InterPro"/>
</dbReference>
<dbReference type="EMBL" id="FUZU01000001">
    <property type="protein sequence ID" value="SKC64023.1"/>
    <property type="molecule type" value="Genomic_DNA"/>
</dbReference>
<feature type="domain" description="Signal transduction histidine kinase internal region" evidence="2">
    <location>
        <begin position="435"/>
        <end position="513"/>
    </location>
</feature>
<accession>A0A1T5KK19</accession>
<keyword evidence="1" id="KW-0812">Transmembrane</keyword>
<name>A0A1T5KK19_9BACT</name>
<dbReference type="PANTHER" id="PTHR34220">
    <property type="entry name" value="SENSOR HISTIDINE KINASE YPDA"/>
    <property type="match status" value="1"/>
</dbReference>
<dbReference type="OrthoDB" id="6190788at2"/>
<protein>
    <submittedName>
        <fullName evidence="3">Histidine kinase</fullName>
    </submittedName>
</protein>
<evidence type="ECO:0000313" key="3">
    <source>
        <dbReference type="EMBL" id="SKC64023.1"/>
    </source>
</evidence>
<proteinExistence type="predicted"/>
<dbReference type="InterPro" id="IPR011990">
    <property type="entry name" value="TPR-like_helical_dom_sf"/>
</dbReference>
<dbReference type="AlphaFoldDB" id="A0A1T5KK19"/>
<dbReference type="SUPFAM" id="SSF48452">
    <property type="entry name" value="TPR-like"/>
    <property type="match status" value="1"/>
</dbReference>
<evidence type="ECO:0000256" key="1">
    <source>
        <dbReference type="SAM" id="Phobius"/>
    </source>
</evidence>
<evidence type="ECO:0000313" key="4">
    <source>
        <dbReference type="Proteomes" id="UP000190961"/>
    </source>
</evidence>
<keyword evidence="1" id="KW-0472">Membrane</keyword>
<gene>
    <name evidence="3" type="ORF">SAMN05660236_2285</name>
</gene>
<dbReference type="PROSITE" id="PS51257">
    <property type="entry name" value="PROKAR_LIPOPROTEIN"/>
    <property type="match status" value="1"/>
</dbReference>
<dbReference type="InterPro" id="IPR010559">
    <property type="entry name" value="Sig_transdc_His_kin_internal"/>
</dbReference>
<dbReference type="InterPro" id="IPR050640">
    <property type="entry name" value="Bact_2-comp_sensor_kinase"/>
</dbReference>
<dbReference type="GO" id="GO:0016020">
    <property type="term" value="C:membrane"/>
    <property type="evidence" value="ECO:0007669"/>
    <property type="project" value="InterPro"/>
</dbReference>
<keyword evidence="1" id="KW-1133">Transmembrane helix</keyword>
<dbReference type="InterPro" id="IPR036890">
    <property type="entry name" value="HATPase_C_sf"/>
</dbReference>
<dbReference type="Gene3D" id="3.30.565.10">
    <property type="entry name" value="Histidine kinase-like ATPase, C-terminal domain"/>
    <property type="match status" value="1"/>
</dbReference>
<organism evidence="3 4">
    <name type="scientific">Ohtaekwangia koreensis</name>
    <dbReference type="NCBI Taxonomy" id="688867"/>
    <lineage>
        <taxon>Bacteria</taxon>
        <taxon>Pseudomonadati</taxon>
        <taxon>Bacteroidota</taxon>
        <taxon>Cytophagia</taxon>
        <taxon>Cytophagales</taxon>
        <taxon>Fulvivirgaceae</taxon>
        <taxon>Ohtaekwangia</taxon>
    </lineage>
</organism>
<dbReference type="RefSeq" id="WP_079686745.1">
    <property type="nucleotide sequence ID" value="NZ_FUZU01000001.1"/>
</dbReference>
<keyword evidence="3" id="KW-0808">Transferase</keyword>
<reference evidence="3 4" key="1">
    <citation type="submission" date="2017-02" db="EMBL/GenBank/DDBJ databases">
        <authorList>
            <person name="Peterson S.W."/>
        </authorList>
    </citation>
    <scope>NUCLEOTIDE SEQUENCE [LARGE SCALE GENOMIC DNA]</scope>
    <source>
        <strain evidence="3 4">DSM 25262</strain>
    </source>
</reference>
<dbReference type="STRING" id="688867.SAMN05660236_2285"/>
<keyword evidence="4" id="KW-1185">Reference proteome</keyword>
<dbReference type="Pfam" id="PF06580">
    <property type="entry name" value="His_kinase"/>
    <property type="match status" value="1"/>
</dbReference>
<dbReference type="SUPFAM" id="SSF55874">
    <property type="entry name" value="ATPase domain of HSP90 chaperone/DNA topoisomerase II/histidine kinase"/>
    <property type="match status" value="1"/>
</dbReference>
<dbReference type="Proteomes" id="UP000190961">
    <property type="component" value="Unassembled WGS sequence"/>
</dbReference>
<dbReference type="PANTHER" id="PTHR34220:SF7">
    <property type="entry name" value="SENSOR HISTIDINE KINASE YPDA"/>
    <property type="match status" value="1"/>
</dbReference>